<dbReference type="InterPro" id="IPR011006">
    <property type="entry name" value="CheY-like_superfamily"/>
</dbReference>
<dbReference type="SMART" id="SM00267">
    <property type="entry name" value="GGDEF"/>
    <property type="match status" value="1"/>
</dbReference>
<evidence type="ECO:0000313" key="6">
    <source>
        <dbReference type="EMBL" id="GHE88625.1"/>
    </source>
</evidence>
<comment type="caution">
    <text evidence="6">The sequence shown here is derived from an EMBL/GenBank/DDBJ whole genome shotgun (WGS) entry which is preliminary data.</text>
</comment>
<dbReference type="SUPFAM" id="SSF55073">
    <property type="entry name" value="Nucleotide cyclase"/>
    <property type="match status" value="1"/>
</dbReference>
<dbReference type="PANTHER" id="PTHR45138:SF9">
    <property type="entry name" value="DIGUANYLATE CYCLASE DGCM-RELATED"/>
    <property type="match status" value="1"/>
</dbReference>
<dbReference type="SMART" id="SM00448">
    <property type="entry name" value="REC"/>
    <property type="match status" value="2"/>
</dbReference>
<proteinExistence type="predicted"/>
<gene>
    <name evidence="6" type="ORF">GCM10011501_17560</name>
</gene>
<feature type="domain" description="Response regulatory" evidence="4">
    <location>
        <begin position="125"/>
        <end position="242"/>
    </location>
</feature>
<dbReference type="Gene3D" id="3.40.50.2300">
    <property type="match status" value="2"/>
</dbReference>
<dbReference type="NCBIfam" id="TIGR00254">
    <property type="entry name" value="GGDEF"/>
    <property type="match status" value="1"/>
</dbReference>
<sequence>MTKKLLVVEDSKAIARVIQKIGESLNYEVTIAESMAKLEFILQQSTDFFAATIDYSLPDGPNGEAIDYVLSHKIPGVVMTGVMDDVTRQKILAQAVIDYIPKENSQAYMYLKRILYWQMINSEIGILVVDDSRSARVLIAELLKRRNFTVYVAENGMQAMELLQEYPSIKMVITDLEMPEMDGIELTNEIRRRFDREKLAIIGVSGATYGSNTARFIKNGADDFLRKPFCPEEFYCRVTQNIENLANIEKIKKAALTDYLTELPNRRAFFQQAEGAIARYHSKATNFCLAMIDIDFFKKVNDTYGHDAGDHVLKIMALYLRKNFGSGLIARLGGEEFAILIEDTDKKQLLNKVDRFRQDIEEAITPFEKDTIRFTVSIGVIFNSTDPLAKQLSIADDALYYAKENGRNQIKVAN</sequence>
<reference evidence="7" key="1">
    <citation type="journal article" date="2019" name="Int. J. Syst. Evol. Microbiol.">
        <title>The Global Catalogue of Microorganisms (GCM) 10K type strain sequencing project: providing services to taxonomists for standard genome sequencing and annotation.</title>
        <authorList>
            <consortium name="The Broad Institute Genomics Platform"/>
            <consortium name="The Broad Institute Genome Sequencing Center for Infectious Disease"/>
            <person name="Wu L."/>
            <person name="Ma J."/>
        </authorList>
    </citation>
    <scope>NUCLEOTIDE SEQUENCE [LARGE SCALE GENOMIC DNA]</scope>
    <source>
        <strain evidence="7">CGMCC 1.15922</strain>
    </source>
</reference>
<evidence type="ECO:0000313" key="7">
    <source>
        <dbReference type="Proteomes" id="UP000626370"/>
    </source>
</evidence>
<dbReference type="InterPro" id="IPR000160">
    <property type="entry name" value="GGDEF_dom"/>
</dbReference>
<dbReference type="PROSITE" id="PS50887">
    <property type="entry name" value="GGDEF"/>
    <property type="match status" value="1"/>
</dbReference>
<dbReference type="EC" id="2.7.7.65" evidence="1"/>
<dbReference type="PROSITE" id="PS50110">
    <property type="entry name" value="RESPONSE_REGULATORY"/>
    <property type="match status" value="2"/>
</dbReference>
<feature type="modified residue" description="4-aspartylphosphate" evidence="3">
    <location>
        <position position="175"/>
    </location>
</feature>
<evidence type="ECO:0000256" key="1">
    <source>
        <dbReference type="ARBA" id="ARBA00012528"/>
    </source>
</evidence>
<dbReference type="SUPFAM" id="SSF52172">
    <property type="entry name" value="CheY-like"/>
    <property type="match status" value="2"/>
</dbReference>
<dbReference type="CDD" id="cd01949">
    <property type="entry name" value="GGDEF"/>
    <property type="match status" value="1"/>
</dbReference>
<dbReference type="PANTHER" id="PTHR45138">
    <property type="entry name" value="REGULATORY COMPONENTS OF SENSORY TRANSDUCTION SYSTEM"/>
    <property type="match status" value="1"/>
</dbReference>
<evidence type="ECO:0000259" key="5">
    <source>
        <dbReference type="PROSITE" id="PS50887"/>
    </source>
</evidence>
<evidence type="ECO:0000256" key="3">
    <source>
        <dbReference type="PROSITE-ProRule" id="PRU00169"/>
    </source>
</evidence>
<dbReference type="InterPro" id="IPR050469">
    <property type="entry name" value="Diguanylate_Cyclase"/>
</dbReference>
<dbReference type="Pfam" id="PF00990">
    <property type="entry name" value="GGDEF"/>
    <property type="match status" value="1"/>
</dbReference>
<evidence type="ECO:0000259" key="4">
    <source>
        <dbReference type="PROSITE" id="PS50110"/>
    </source>
</evidence>
<feature type="domain" description="GGDEF" evidence="5">
    <location>
        <begin position="285"/>
        <end position="414"/>
    </location>
</feature>
<keyword evidence="7" id="KW-1185">Reference proteome</keyword>
<organism evidence="6 7">
    <name type="scientific">Thalassotalea profundi</name>
    <dbReference type="NCBI Taxonomy" id="2036687"/>
    <lineage>
        <taxon>Bacteria</taxon>
        <taxon>Pseudomonadati</taxon>
        <taxon>Pseudomonadota</taxon>
        <taxon>Gammaproteobacteria</taxon>
        <taxon>Alteromonadales</taxon>
        <taxon>Colwelliaceae</taxon>
        <taxon>Thalassotalea</taxon>
    </lineage>
</organism>
<evidence type="ECO:0000256" key="2">
    <source>
        <dbReference type="ARBA" id="ARBA00034247"/>
    </source>
</evidence>
<keyword evidence="3" id="KW-0597">Phosphoprotein</keyword>
<dbReference type="Gene3D" id="3.30.70.270">
    <property type="match status" value="1"/>
</dbReference>
<dbReference type="Proteomes" id="UP000626370">
    <property type="component" value="Unassembled WGS sequence"/>
</dbReference>
<dbReference type="RefSeq" id="WP_189377895.1">
    <property type="nucleotide sequence ID" value="NZ_BNAH01000006.1"/>
</dbReference>
<name>A0ABQ3IMC7_9GAMM</name>
<dbReference type="InterPro" id="IPR043128">
    <property type="entry name" value="Rev_trsase/Diguanyl_cyclase"/>
</dbReference>
<protein>
    <recommendedName>
        <fullName evidence="1">diguanylate cyclase</fullName>
        <ecNumber evidence="1">2.7.7.65</ecNumber>
    </recommendedName>
</protein>
<accession>A0ABQ3IMC7</accession>
<comment type="catalytic activity">
    <reaction evidence="2">
        <text>2 GTP = 3',3'-c-di-GMP + 2 diphosphate</text>
        <dbReference type="Rhea" id="RHEA:24898"/>
        <dbReference type="ChEBI" id="CHEBI:33019"/>
        <dbReference type="ChEBI" id="CHEBI:37565"/>
        <dbReference type="ChEBI" id="CHEBI:58805"/>
        <dbReference type="EC" id="2.7.7.65"/>
    </reaction>
</comment>
<feature type="modified residue" description="4-aspartylphosphate" evidence="3">
    <location>
        <position position="54"/>
    </location>
</feature>
<dbReference type="CDD" id="cd17544">
    <property type="entry name" value="REC_2_GGDEF"/>
    <property type="match status" value="1"/>
</dbReference>
<dbReference type="InterPro" id="IPR001789">
    <property type="entry name" value="Sig_transdc_resp-reg_receiver"/>
</dbReference>
<dbReference type="Pfam" id="PF00072">
    <property type="entry name" value="Response_reg"/>
    <property type="match status" value="1"/>
</dbReference>
<dbReference type="EMBL" id="BNAH01000006">
    <property type="protein sequence ID" value="GHE88625.1"/>
    <property type="molecule type" value="Genomic_DNA"/>
</dbReference>
<feature type="domain" description="Response regulatory" evidence="4">
    <location>
        <begin position="4"/>
        <end position="117"/>
    </location>
</feature>
<dbReference type="InterPro" id="IPR029787">
    <property type="entry name" value="Nucleotide_cyclase"/>
</dbReference>